<dbReference type="PROSITE" id="PS51534">
    <property type="entry name" value="SEFIR"/>
    <property type="match status" value="1"/>
</dbReference>
<feature type="compositionally biased region" description="Acidic residues" evidence="1">
    <location>
        <begin position="179"/>
        <end position="192"/>
    </location>
</feature>
<dbReference type="InterPro" id="IPR000157">
    <property type="entry name" value="TIR_dom"/>
</dbReference>
<keyword evidence="3" id="KW-0675">Receptor</keyword>
<dbReference type="SUPFAM" id="SSF52200">
    <property type="entry name" value="Toll/Interleukin receptor TIR domain"/>
    <property type="match status" value="1"/>
</dbReference>
<dbReference type="RefSeq" id="WP_221142531.1">
    <property type="nucleotide sequence ID" value="NZ_JABDWY010000002.1"/>
</dbReference>
<proteinExistence type="predicted"/>
<dbReference type="InterPro" id="IPR013568">
    <property type="entry name" value="SEFIR_dom"/>
</dbReference>
<name>A0ABS7LFA8_9HYPH</name>
<sequence>MVNAQGSQATERANPTVFISYSWDNDDHVGWVRTLAARLVDNGVTVLLDQWHVQPGESITKFMEESVTLCDRVVVVCTPNFAERSAKRLGGVGYEQQIVSGNIAAGIPRRKFIPIVRRGTFDHGPECAIPPHLLGVFAIDLRADAQFGVGLEKLLRAIYDEPIHKPPTLGPRPSFGGEDLTDEDDGEADDDQIGVLPRMDVDGWELSNGEERSANHPDTFQIPSAEDRSSVPIGHFIKVAFDATVPDEEAEQGWDTLSERMWIKVIGFDGPYIIGTWANQSLAADVVPQLAYGRPVAVLPEHVIDIRSFEEMEELAESLAKERAAEGNEPD</sequence>
<feature type="region of interest" description="Disordered" evidence="1">
    <location>
        <begin position="165"/>
        <end position="193"/>
    </location>
</feature>
<dbReference type="Pfam" id="PF13676">
    <property type="entry name" value="TIR_2"/>
    <property type="match status" value="1"/>
</dbReference>
<dbReference type="EMBL" id="JABTXI010000002">
    <property type="protein sequence ID" value="MBY3589925.1"/>
    <property type="molecule type" value="Genomic_DNA"/>
</dbReference>
<dbReference type="Gene3D" id="3.40.50.10140">
    <property type="entry name" value="Toll/interleukin-1 receptor homology (TIR) domain"/>
    <property type="match status" value="1"/>
</dbReference>
<comment type="caution">
    <text evidence="3">The sequence shown here is derived from an EMBL/GenBank/DDBJ whole genome shotgun (WGS) entry which is preliminary data.</text>
</comment>
<feature type="region of interest" description="Disordered" evidence="1">
    <location>
        <begin position="207"/>
        <end position="226"/>
    </location>
</feature>
<dbReference type="Proteomes" id="UP000720124">
    <property type="component" value="Unassembled WGS sequence"/>
</dbReference>
<protein>
    <submittedName>
        <fullName evidence="3">Toll/interleukin-1 receptor domain-containing protein</fullName>
    </submittedName>
</protein>
<keyword evidence="4" id="KW-1185">Reference proteome</keyword>
<organism evidence="3 4">
    <name type="scientific">Rhizobium bangladeshense</name>
    <dbReference type="NCBI Taxonomy" id="1138189"/>
    <lineage>
        <taxon>Bacteria</taxon>
        <taxon>Pseudomonadati</taxon>
        <taxon>Pseudomonadota</taxon>
        <taxon>Alphaproteobacteria</taxon>
        <taxon>Hyphomicrobiales</taxon>
        <taxon>Rhizobiaceae</taxon>
        <taxon>Rhizobium/Agrobacterium group</taxon>
        <taxon>Rhizobium</taxon>
    </lineage>
</organism>
<accession>A0ABS7LFA8</accession>
<feature type="domain" description="SEFIR" evidence="2">
    <location>
        <begin position="14"/>
        <end position="150"/>
    </location>
</feature>
<reference evidence="3 4" key="1">
    <citation type="submission" date="2020-06" db="EMBL/GenBank/DDBJ databases">
        <title>Global-level population genomics: horizontal gene transfer, symbiosis and evolution in Rhizobia.</title>
        <authorList>
            <person name="Gai Y."/>
        </authorList>
    </citation>
    <scope>NUCLEOTIDE SEQUENCE [LARGE SCALE GENOMIC DNA]</scope>
    <source>
        <strain evidence="3 4">PLR6_1b</strain>
    </source>
</reference>
<dbReference type="InterPro" id="IPR035897">
    <property type="entry name" value="Toll_tir_struct_dom_sf"/>
</dbReference>
<evidence type="ECO:0000313" key="3">
    <source>
        <dbReference type="EMBL" id="MBY3589925.1"/>
    </source>
</evidence>
<evidence type="ECO:0000313" key="4">
    <source>
        <dbReference type="Proteomes" id="UP000720124"/>
    </source>
</evidence>
<gene>
    <name evidence="3" type="ORF">HJA87_08515</name>
</gene>
<evidence type="ECO:0000259" key="2">
    <source>
        <dbReference type="PROSITE" id="PS51534"/>
    </source>
</evidence>
<evidence type="ECO:0000256" key="1">
    <source>
        <dbReference type="SAM" id="MobiDB-lite"/>
    </source>
</evidence>